<keyword evidence="1" id="KW-1133">Transmembrane helix</keyword>
<reference evidence="3" key="1">
    <citation type="journal article" date="2019" name="Int. J. Syst. Evol. Microbiol.">
        <title>The Global Catalogue of Microorganisms (GCM) 10K type strain sequencing project: providing services to taxonomists for standard genome sequencing and annotation.</title>
        <authorList>
            <consortium name="The Broad Institute Genomics Platform"/>
            <consortium name="The Broad Institute Genome Sequencing Center for Infectious Disease"/>
            <person name="Wu L."/>
            <person name="Ma J."/>
        </authorList>
    </citation>
    <scope>NUCLEOTIDE SEQUENCE [LARGE SCALE GENOMIC DNA]</scope>
    <source>
        <strain evidence="3">JCM 17938</strain>
    </source>
</reference>
<accession>A0ABP8TKP6</accession>
<gene>
    <name evidence="2" type="ORF">GCM10023195_43810</name>
</gene>
<evidence type="ECO:0000256" key="1">
    <source>
        <dbReference type="SAM" id="Phobius"/>
    </source>
</evidence>
<protein>
    <submittedName>
        <fullName evidence="2">Uncharacterized protein</fullName>
    </submittedName>
</protein>
<dbReference type="RefSeq" id="WP_345357257.1">
    <property type="nucleotide sequence ID" value="NZ_BAABHJ010000012.1"/>
</dbReference>
<comment type="caution">
    <text evidence="2">The sequence shown here is derived from an EMBL/GenBank/DDBJ whole genome shotgun (WGS) entry which is preliminary data.</text>
</comment>
<organism evidence="2 3">
    <name type="scientific">Actinoallomurus liliacearum</name>
    <dbReference type="NCBI Taxonomy" id="1080073"/>
    <lineage>
        <taxon>Bacteria</taxon>
        <taxon>Bacillati</taxon>
        <taxon>Actinomycetota</taxon>
        <taxon>Actinomycetes</taxon>
        <taxon>Streptosporangiales</taxon>
        <taxon>Thermomonosporaceae</taxon>
        <taxon>Actinoallomurus</taxon>
    </lineage>
</organism>
<name>A0ABP8TKP6_9ACTN</name>
<feature type="transmembrane region" description="Helical" evidence="1">
    <location>
        <begin position="79"/>
        <end position="101"/>
    </location>
</feature>
<keyword evidence="1" id="KW-0472">Membrane</keyword>
<dbReference type="Proteomes" id="UP001500212">
    <property type="component" value="Unassembled WGS sequence"/>
</dbReference>
<feature type="transmembrane region" description="Helical" evidence="1">
    <location>
        <begin position="32"/>
        <end position="59"/>
    </location>
</feature>
<sequence length="207" mass="22098">MSAHVAPAPGRHTVHRALARLHGRTAAGVPRWAVWAAYATTLTVLPSCVWRIAAITFHVPLLERSAEPVPGHGAVVFNGLWYVVALSVVSEALAYLAFGLVGEWGETVPRWIPGLGGRRVPVLAAVIPAGLGAVALLLFPYALVMSGLGRMIDGSHRTGLVVHGWQSVVFVVAYGPLVAWGPLLGLLTVHYYRRRRRAPGVTCEPAS</sequence>
<evidence type="ECO:0000313" key="3">
    <source>
        <dbReference type="Proteomes" id="UP001500212"/>
    </source>
</evidence>
<dbReference type="EMBL" id="BAABHJ010000012">
    <property type="protein sequence ID" value="GAA4610560.1"/>
    <property type="molecule type" value="Genomic_DNA"/>
</dbReference>
<feature type="transmembrane region" description="Helical" evidence="1">
    <location>
        <begin position="122"/>
        <end position="144"/>
    </location>
</feature>
<feature type="transmembrane region" description="Helical" evidence="1">
    <location>
        <begin position="164"/>
        <end position="187"/>
    </location>
</feature>
<keyword evidence="3" id="KW-1185">Reference proteome</keyword>
<evidence type="ECO:0000313" key="2">
    <source>
        <dbReference type="EMBL" id="GAA4610560.1"/>
    </source>
</evidence>
<keyword evidence="1" id="KW-0812">Transmembrane</keyword>
<proteinExistence type="predicted"/>